<name>A0A7W1X9Y8_9BACL</name>
<organism evidence="1 2">
    <name type="scientific">Thermoactinomyces daqus</name>
    <dbReference type="NCBI Taxonomy" id="1329516"/>
    <lineage>
        <taxon>Bacteria</taxon>
        <taxon>Bacillati</taxon>
        <taxon>Bacillota</taxon>
        <taxon>Bacilli</taxon>
        <taxon>Bacillales</taxon>
        <taxon>Thermoactinomycetaceae</taxon>
        <taxon>Thermoactinomyces</taxon>
    </lineage>
</organism>
<dbReference type="EMBL" id="JACEIP010000009">
    <property type="protein sequence ID" value="MBA4542751.1"/>
    <property type="molecule type" value="Genomic_DNA"/>
</dbReference>
<dbReference type="AlphaFoldDB" id="A0A7W1X9Y8"/>
<sequence length="62" mass="7670">MSKKLTDDSYMRIFDAEECAIIEFALLDTYKRLKNYEDEWHQQQLKKMRRLLIQKFEILPDE</sequence>
<gene>
    <name evidence="1" type="ORF">H1164_07525</name>
</gene>
<keyword evidence="2" id="KW-1185">Reference proteome</keyword>
<accession>A0A7W1X9Y8</accession>
<reference evidence="1 2" key="1">
    <citation type="submission" date="2020-07" db="EMBL/GenBank/DDBJ databases">
        <authorList>
            <person name="Feng H."/>
        </authorList>
    </citation>
    <scope>NUCLEOTIDE SEQUENCE [LARGE SCALE GENOMIC DNA]</scope>
    <source>
        <strain evidence="2">s-11</strain>
    </source>
</reference>
<protein>
    <submittedName>
        <fullName evidence="1">Uncharacterized protein</fullName>
    </submittedName>
</protein>
<evidence type="ECO:0000313" key="2">
    <source>
        <dbReference type="Proteomes" id="UP000530514"/>
    </source>
</evidence>
<proteinExistence type="predicted"/>
<dbReference type="Proteomes" id="UP000530514">
    <property type="component" value="Unassembled WGS sequence"/>
</dbReference>
<dbReference type="OrthoDB" id="2991342at2"/>
<evidence type="ECO:0000313" key="1">
    <source>
        <dbReference type="EMBL" id="MBA4542751.1"/>
    </source>
</evidence>
<comment type="caution">
    <text evidence="1">The sequence shown here is derived from an EMBL/GenBank/DDBJ whole genome shotgun (WGS) entry which is preliminary data.</text>
</comment>
<dbReference type="RefSeq" id="WP_152568493.1">
    <property type="nucleotide sequence ID" value="NZ_JACEIP010000009.1"/>
</dbReference>